<protein>
    <submittedName>
        <fullName evidence="2">Uncharacterized protein</fullName>
    </submittedName>
</protein>
<feature type="region of interest" description="Disordered" evidence="1">
    <location>
        <begin position="516"/>
        <end position="542"/>
    </location>
</feature>
<name>Q08ZW4_STIAD</name>
<feature type="region of interest" description="Disordered" evidence="1">
    <location>
        <begin position="441"/>
        <end position="460"/>
    </location>
</feature>
<dbReference type="EMBL" id="AAMD01000066">
    <property type="protein sequence ID" value="EAU66025.1"/>
    <property type="molecule type" value="Genomic_DNA"/>
</dbReference>
<organism evidence="2 3">
    <name type="scientific">Stigmatella aurantiaca (strain DW4/3-1)</name>
    <dbReference type="NCBI Taxonomy" id="378806"/>
    <lineage>
        <taxon>Bacteria</taxon>
        <taxon>Pseudomonadati</taxon>
        <taxon>Myxococcota</taxon>
        <taxon>Myxococcia</taxon>
        <taxon>Myxococcales</taxon>
        <taxon>Cystobacterineae</taxon>
        <taxon>Archangiaceae</taxon>
        <taxon>Stigmatella</taxon>
    </lineage>
</organism>
<gene>
    <name evidence="2" type="ORF">STIAU_4822</name>
</gene>
<dbReference type="Proteomes" id="UP000032702">
    <property type="component" value="Unassembled WGS sequence"/>
</dbReference>
<reference evidence="2 3" key="1">
    <citation type="submission" date="2006-04" db="EMBL/GenBank/DDBJ databases">
        <authorList>
            <person name="Nierman W.C."/>
        </authorList>
    </citation>
    <scope>NUCLEOTIDE SEQUENCE [LARGE SCALE GENOMIC DNA]</scope>
    <source>
        <strain evidence="2 3">DW4/3-1</strain>
    </source>
</reference>
<sequence length="683" mass="72269">MLLAQLPRAGGDEHPGAEHPQRLVLLAARGARRVLLEQHRAQLRVLGVDQQQLAHAPGQRLHRHHPVHREQQRAGGRGIQLFQQPPVPLAVRDEPPQGARVRGCHQARGPIDDVRAQHLHALEARPIEGELLDDEALGVLPAEHIPAQLGQPLDQQLAQALGATRIALGRLERLGQGAGERQGRGGLVQVGEKGLQPAQQGPRRGVVGQPGVGLQPRVLADLLVELPRLEHAVWGQVGLLLEEGVAGLVLGGGGRERREQPLGRLPELAPQLRAAAGQVAVQIHPVAREDELELGHVGPKVALDRGGQAQLGEGLLHRGHGLQGRGDGRGVWQDIAPVLVARARAVMLDQQDPVAAPGQERGREGPADLAAQDNHVIDVPGWARGKLESGWLRRHAEDTLHNVFAAGAFPVGGGQQQGFQLGWKRGEIRGRPVGARLAEQLRGGGGRDAHRHHPRRPGRANAVQCVLEDDTGGGLHAQAPRGGEEDVGGGLAVDHLLRTHHPPERAPDAQPIEHQLAVGRGGSGGHGEVDPGGAQPGDELLRPPHERQVRGVEPPVVVLFLLRQLVQFLGGHVPAEEQREDLLVLLPSELALEALGGGLHPQPAGEGDPRLGVEAHVVDEGAIHVEDGGEQSGGRGHAPCLSCLAGAGELSHAAEEGPWPGTGGALSRVTLGPTNVWRCAAHQ</sequence>
<feature type="compositionally biased region" description="Basic residues" evidence="1">
    <location>
        <begin position="449"/>
        <end position="458"/>
    </location>
</feature>
<accession>Q08ZW4</accession>
<evidence type="ECO:0000313" key="3">
    <source>
        <dbReference type="Proteomes" id="UP000032702"/>
    </source>
</evidence>
<evidence type="ECO:0000256" key="1">
    <source>
        <dbReference type="SAM" id="MobiDB-lite"/>
    </source>
</evidence>
<comment type="caution">
    <text evidence="2">The sequence shown here is derived from an EMBL/GenBank/DDBJ whole genome shotgun (WGS) entry which is preliminary data.</text>
</comment>
<evidence type="ECO:0000313" key="2">
    <source>
        <dbReference type="EMBL" id="EAU66025.1"/>
    </source>
</evidence>
<proteinExistence type="predicted"/>
<dbReference type="AlphaFoldDB" id="Q08ZW4"/>